<evidence type="ECO:0000256" key="2">
    <source>
        <dbReference type="ARBA" id="ARBA00022837"/>
    </source>
</evidence>
<evidence type="ECO:0000259" key="5">
    <source>
        <dbReference type="PROSITE" id="PS50222"/>
    </source>
</evidence>
<dbReference type="OrthoDB" id="26525at2759"/>
<feature type="domain" description="EF-hand" evidence="5">
    <location>
        <begin position="177"/>
        <end position="196"/>
    </location>
</feature>
<dbReference type="EMBL" id="CAJPWZ010000879">
    <property type="protein sequence ID" value="CAG2202168.1"/>
    <property type="molecule type" value="Genomic_DNA"/>
</dbReference>
<organism evidence="6 7">
    <name type="scientific">Mytilus edulis</name>
    <name type="common">Blue mussel</name>
    <dbReference type="NCBI Taxonomy" id="6550"/>
    <lineage>
        <taxon>Eukaryota</taxon>
        <taxon>Metazoa</taxon>
        <taxon>Spiralia</taxon>
        <taxon>Lophotrochozoa</taxon>
        <taxon>Mollusca</taxon>
        <taxon>Bivalvia</taxon>
        <taxon>Autobranchia</taxon>
        <taxon>Pteriomorphia</taxon>
        <taxon>Mytilida</taxon>
        <taxon>Mytiloidea</taxon>
        <taxon>Mytilidae</taxon>
        <taxon>Mytilinae</taxon>
        <taxon>Mytilus</taxon>
    </lineage>
</organism>
<dbReference type="InterPro" id="IPR002048">
    <property type="entry name" value="EF_hand_dom"/>
</dbReference>
<keyword evidence="3" id="KW-0514">Muscle protein</keyword>
<dbReference type="Pfam" id="PF13499">
    <property type="entry name" value="EF-hand_7"/>
    <property type="match status" value="2"/>
</dbReference>
<dbReference type="SUPFAM" id="SSF47473">
    <property type="entry name" value="EF-hand"/>
    <property type="match status" value="1"/>
</dbReference>
<dbReference type="AlphaFoldDB" id="A0A8S3RAI8"/>
<feature type="domain" description="EF-hand" evidence="5">
    <location>
        <begin position="268"/>
        <end position="299"/>
    </location>
</feature>
<dbReference type="InterPro" id="IPR018247">
    <property type="entry name" value="EF_Hand_1_Ca_BS"/>
</dbReference>
<evidence type="ECO:0000256" key="4">
    <source>
        <dbReference type="SAM" id="Coils"/>
    </source>
</evidence>
<dbReference type="Proteomes" id="UP000683360">
    <property type="component" value="Unassembled WGS sequence"/>
</dbReference>
<evidence type="ECO:0000256" key="3">
    <source>
        <dbReference type="ARBA" id="ARBA00023179"/>
    </source>
</evidence>
<proteinExistence type="predicted"/>
<name>A0A8S3RAI8_MYTED</name>
<dbReference type="CDD" id="cd00051">
    <property type="entry name" value="EFh"/>
    <property type="match status" value="2"/>
</dbReference>
<dbReference type="PROSITE" id="PS50222">
    <property type="entry name" value="EF_HAND_2"/>
    <property type="match status" value="4"/>
</dbReference>
<dbReference type="GO" id="GO:0005509">
    <property type="term" value="F:calcium ion binding"/>
    <property type="evidence" value="ECO:0007669"/>
    <property type="project" value="InterPro"/>
</dbReference>
<sequence>MGCEMINRRQKLLEEKQYFVQQIIDSVQQQQELKTEINDLEGEQDRVFSEADSMVTDLGKTQQQNSTSVLESIEKENLLLKKKNLELQEQLIILEKSVNTLTEEKNIYSSNGSDLEQIQQFEAIKSDLESEKEALEMVLMDLRSQLKEKEEDLEEVKAKLMKLESDYQFLKQQKVYGDGTISVSEIRNVMRNIGQNPTEADVEAILTQYDGDGNGKLDFDEFLGMIVDKLNNPETELMNAFKLFDKDKNGFVSVDELRYIVTHLGDKMTDDEVQEMFDEADLNNDGQLNYEEFVVLMAS</sequence>
<dbReference type="InterPro" id="IPR011992">
    <property type="entry name" value="EF-hand-dom_pair"/>
</dbReference>
<comment type="caution">
    <text evidence="6">The sequence shown here is derived from an EMBL/GenBank/DDBJ whole genome shotgun (WGS) entry which is preliminary data.</text>
</comment>
<gene>
    <name evidence="6" type="ORF">MEDL_16744</name>
</gene>
<feature type="coiled-coil region" evidence="4">
    <location>
        <begin position="23"/>
        <end position="173"/>
    </location>
</feature>
<dbReference type="PANTHER" id="PTHR23048">
    <property type="entry name" value="MYOSIN LIGHT CHAIN 1, 3"/>
    <property type="match status" value="1"/>
</dbReference>
<dbReference type="GO" id="GO:0016460">
    <property type="term" value="C:myosin II complex"/>
    <property type="evidence" value="ECO:0007669"/>
    <property type="project" value="TreeGrafter"/>
</dbReference>
<evidence type="ECO:0000313" key="6">
    <source>
        <dbReference type="EMBL" id="CAG2202168.1"/>
    </source>
</evidence>
<dbReference type="PANTHER" id="PTHR23048:SF0">
    <property type="entry name" value="CALMODULIN LIKE 3"/>
    <property type="match status" value="1"/>
</dbReference>
<reference evidence="6" key="1">
    <citation type="submission" date="2021-03" db="EMBL/GenBank/DDBJ databases">
        <authorList>
            <person name="Bekaert M."/>
        </authorList>
    </citation>
    <scope>NUCLEOTIDE SEQUENCE</scope>
</reference>
<accession>A0A8S3RAI8</accession>
<feature type="domain" description="EF-hand" evidence="5">
    <location>
        <begin position="197"/>
        <end position="231"/>
    </location>
</feature>
<evidence type="ECO:0000313" key="7">
    <source>
        <dbReference type="Proteomes" id="UP000683360"/>
    </source>
</evidence>
<feature type="domain" description="EF-hand" evidence="5">
    <location>
        <begin position="232"/>
        <end position="267"/>
    </location>
</feature>
<dbReference type="SMART" id="SM00054">
    <property type="entry name" value="EFh"/>
    <property type="match status" value="3"/>
</dbReference>
<dbReference type="InterPro" id="IPR050230">
    <property type="entry name" value="CALM/Myosin/TropC-like"/>
</dbReference>
<keyword evidence="7" id="KW-1185">Reference proteome</keyword>
<keyword evidence="1" id="KW-0677">Repeat</keyword>
<evidence type="ECO:0000256" key="1">
    <source>
        <dbReference type="ARBA" id="ARBA00022737"/>
    </source>
</evidence>
<dbReference type="Gene3D" id="1.10.238.10">
    <property type="entry name" value="EF-hand"/>
    <property type="match status" value="2"/>
</dbReference>
<dbReference type="PROSITE" id="PS00018">
    <property type="entry name" value="EF_HAND_1"/>
    <property type="match status" value="2"/>
</dbReference>
<keyword evidence="2" id="KW-0106">Calcium</keyword>
<keyword evidence="4" id="KW-0175">Coiled coil</keyword>
<dbReference type="FunFam" id="1.10.238.10:FF:000001">
    <property type="entry name" value="Calmodulin 1"/>
    <property type="match status" value="1"/>
</dbReference>
<protein>
    <submittedName>
        <fullName evidence="6">CALM</fullName>
    </submittedName>
</protein>